<protein>
    <recommendedName>
        <fullName evidence="4">DUF4345 domain-containing protein</fullName>
    </recommendedName>
</protein>
<proteinExistence type="predicted"/>
<feature type="transmembrane region" description="Helical" evidence="1">
    <location>
        <begin position="109"/>
        <end position="130"/>
    </location>
</feature>
<dbReference type="Proteomes" id="UP001310692">
    <property type="component" value="Unassembled WGS sequence"/>
</dbReference>
<feature type="transmembrane region" description="Helical" evidence="1">
    <location>
        <begin position="74"/>
        <end position="97"/>
    </location>
</feature>
<evidence type="ECO:0000313" key="3">
    <source>
        <dbReference type="Proteomes" id="UP001310692"/>
    </source>
</evidence>
<keyword evidence="3" id="KW-1185">Reference proteome</keyword>
<gene>
    <name evidence="2" type="ORF">V0U35_04650</name>
</gene>
<evidence type="ECO:0008006" key="4">
    <source>
        <dbReference type="Google" id="ProtNLM"/>
    </source>
</evidence>
<name>A0ABU7LWN6_9PROT</name>
<reference evidence="2 3" key="1">
    <citation type="submission" date="2024-01" db="EMBL/GenBank/DDBJ databases">
        <title>Hyphobacterium bacterium isolated from marine sediment.</title>
        <authorList>
            <person name="Zhao S."/>
        </authorList>
    </citation>
    <scope>NUCLEOTIDE SEQUENCE [LARGE SCALE GENOMIC DNA]</scope>
    <source>
        <strain evidence="2 3">Y60-23</strain>
    </source>
</reference>
<sequence>MDFITIFAAAAAVLGVVLGAGALISPEWASRFVRLKADPAQPDGYAEFRATFGGVFLLLHLAFIAALYLDAGLIGASGVLCAGWAGAAGGRLLSLLLDGAKRVRTQHNVISLVVEIIAAIAFALPVVRFVTATAY</sequence>
<dbReference type="RefSeq" id="WP_330195490.1">
    <property type="nucleotide sequence ID" value="NZ_JAZDRO010000001.1"/>
</dbReference>
<accession>A0ABU7LWN6</accession>
<evidence type="ECO:0000313" key="2">
    <source>
        <dbReference type="EMBL" id="MEE2565961.1"/>
    </source>
</evidence>
<feature type="transmembrane region" description="Helical" evidence="1">
    <location>
        <begin position="46"/>
        <end position="68"/>
    </location>
</feature>
<organism evidence="2 3">
    <name type="scientific">Hyphobacterium marinum</name>
    <dbReference type="NCBI Taxonomy" id="3116574"/>
    <lineage>
        <taxon>Bacteria</taxon>
        <taxon>Pseudomonadati</taxon>
        <taxon>Pseudomonadota</taxon>
        <taxon>Alphaproteobacteria</taxon>
        <taxon>Maricaulales</taxon>
        <taxon>Maricaulaceae</taxon>
        <taxon>Hyphobacterium</taxon>
    </lineage>
</organism>
<keyword evidence="1" id="KW-0472">Membrane</keyword>
<keyword evidence="1" id="KW-0812">Transmembrane</keyword>
<feature type="transmembrane region" description="Helical" evidence="1">
    <location>
        <begin position="6"/>
        <end position="25"/>
    </location>
</feature>
<evidence type="ECO:0000256" key="1">
    <source>
        <dbReference type="SAM" id="Phobius"/>
    </source>
</evidence>
<keyword evidence="1" id="KW-1133">Transmembrane helix</keyword>
<comment type="caution">
    <text evidence="2">The sequence shown here is derived from an EMBL/GenBank/DDBJ whole genome shotgun (WGS) entry which is preliminary data.</text>
</comment>
<dbReference type="EMBL" id="JAZDRO010000001">
    <property type="protein sequence ID" value="MEE2565961.1"/>
    <property type="molecule type" value="Genomic_DNA"/>
</dbReference>